<evidence type="ECO:0000313" key="2">
    <source>
        <dbReference type="Proteomes" id="UP001299546"/>
    </source>
</evidence>
<dbReference type="EMBL" id="JAJCIS010000020">
    <property type="protein sequence ID" value="MCB7389240.1"/>
    <property type="molecule type" value="Genomic_DNA"/>
</dbReference>
<organism evidence="1 2">
    <name type="scientific">Bariatricus massiliensis</name>
    <dbReference type="NCBI Taxonomy" id="1745713"/>
    <lineage>
        <taxon>Bacteria</taxon>
        <taxon>Bacillati</taxon>
        <taxon>Bacillota</taxon>
        <taxon>Clostridia</taxon>
        <taxon>Lachnospirales</taxon>
        <taxon>Lachnospiraceae</taxon>
        <taxon>Bariatricus</taxon>
    </lineage>
</organism>
<dbReference type="Proteomes" id="UP001299546">
    <property type="component" value="Unassembled WGS sequence"/>
</dbReference>
<evidence type="ECO:0000313" key="1">
    <source>
        <dbReference type="EMBL" id="MCB7389240.1"/>
    </source>
</evidence>
<protein>
    <submittedName>
        <fullName evidence="1">Uncharacterized protein</fullName>
    </submittedName>
</protein>
<sequence length="109" mass="12301">MRYIEIISGPQTLYIDEEELEAIIENPSVHRVPGQPQDIAGISYYMGKLVVYYNPFDMCGTAQEVYRCGIILRGGTGYRGILSDTVGEETNNGQEMEQIIKGVWVKKHD</sequence>
<dbReference type="InterPro" id="IPR036061">
    <property type="entry name" value="CheW-like_dom_sf"/>
</dbReference>
<comment type="caution">
    <text evidence="1">The sequence shown here is derived from an EMBL/GenBank/DDBJ whole genome shotgun (WGS) entry which is preliminary data.</text>
</comment>
<name>A0ABS8DLB2_9FIRM</name>
<accession>A0ABS8DLB2</accession>
<dbReference type="RefSeq" id="WP_066734471.1">
    <property type="nucleotide sequence ID" value="NZ_JAJCIQ010000019.1"/>
</dbReference>
<keyword evidence="2" id="KW-1185">Reference proteome</keyword>
<dbReference type="SUPFAM" id="SSF50341">
    <property type="entry name" value="CheW-like"/>
    <property type="match status" value="1"/>
</dbReference>
<reference evidence="1 2" key="1">
    <citation type="submission" date="2021-10" db="EMBL/GenBank/DDBJ databases">
        <title>Collection of gut derived symbiotic bacterial strains cultured from healthy donors.</title>
        <authorList>
            <person name="Lin H."/>
            <person name="Littmann E."/>
            <person name="Kohout C."/>
            <person name="Pamer E.G."/>
        </authorList>
    </citation>
    <scope>NUCLEOTIDE SEQUENCE [LARGE SCALE GENOMIC DNA]</scope>
    <source>
        <strain evidence="1 2">DFI.1.165</strain>
    </source>
</reference>
<gene>
    <name evidence="1" type="ORF">LIZ65_18310</name>
</gene>
<proteinExistence type="predicted"/>